<comment type="caution">
    <text evidence="1">The sequence shown here is derived from an EMBL/GenBank/DDBJ whole genome shotgun (WGS) entry which is preliminary data.</text>
</comment>
<dbReference type="SUPFAM" id="SSF52540">
    <property type="entry name" value="P-loop containing nucleoside triphosphate hydrolases"/>
    <property type="match status" value="1"/>
</dbReference>
<sequence>MLGIYSTACSPAPSGPSCAGKTTLARQLQHFLPNCHLIHQDDFYKNDQDIPIDPDTGLQSWDCDDAFCWDQLMATITQFRNTGKPPSRESKELPSGNLKLSTEAMAHCQKLSKNLLKPTASSGGGPILLVDGIMLFHRAALDQLFDCRLLVTSTYSVIKKRREGRLGYATIEGWWTDPPQYFDNIVWPAYQSYFEQIQPRI</sequence>
<keyword evidence="1" id="KW-0418">Kinase</keyword>
<keyword evidence="1" id="KW-0808">Transferase</keyword>
<name>A0A9W8B417_9FUNG</name>
<dbReference type="GO" id="GO:0016301">
    <property type="term" value="F:kinase activity"/>
    <property type="evidence" value="ECO:0007669"/>
    <property type="project" value="UniProtKB-KW"/>
</dbReference>
<keyword evidence="2" id="KW-1185">Reference proteome</keyword>
<proteinExistence type="predicted"/>
<reference evidence="1" key="1">
    <citation type="submission" date="2022-07" db="EMBL/GenBank/DDBJ databases">
        <title>Phylogenomic reconstructions and comparative analyses of Kickxellomycotina fungi.</title>
        <authorList>
            <person name="Reynolds N.K."/>
            <person name="Stajich J.E."/>
            <person name="Barry K."/>
            <person name="Grigoriev I.V."/>
            <person name="Crous P."/>
            <person name="Smith M.E."/>
        </authorList>
    </citation>
    <scope>NUCLEOTIDE SEQUENCE</scope>
    <source>
        <strain evidence="1">RSA 567</strain>
    </source>
</reference>
<evidence type="ECO:0000313" key="2">
    <source>
        <dbReference type="Proteomes" id="UP001151582"/>
    </source>
</evidence>
<protein>
    <submittedName>
        <fullName evidence="1">Ribosylnicotinamide kinase</fullName>
    </submittedName>
</protein>
<dbReference type="OrthoDB" id="10041966at2759"/>
<dbReference type="InterPro" id="IPR027417">
    <property type="entry name" value="P-loop_NTPase"/>
</dbReference>
<dbReference type="AlphaFoldDB" id="A0A9W8B417"/>
<dbReference type="EMBL" id="JANBQB010000602">
    <property type="protein sequence ID" value="KAJ1974820.1"/>
    <property type="molecule type" value="Genomic_DNA"/>
</dbReference>
<feature type="non-terminal residue" evidence="1">
    <location>
        <position position="201"/>
    </location>
</feature>
<gene>
    <name evidence="1" type="primary">NRK1</name>
    <name evidence="1" type="ORF">H4R34_004578</name>
</gene>
<accession>A0A9W8B417</accession>
<evidence type="ECO:0000313" key="1">
    <source>
        <dbReference type="EMBL" id="KAJ1974820.1"/>
    </source>
</evidence>
<dbReference type="PANTHER" id="PTHR10285">
    <property type="entry name" value="URIDINE KINASE"/>
    <property type="match status" value="1"/>
</dbReference>
<dbReference type="Proteomes" id="UP001151582">
    <property type="component" value="Unassembled WGS sequence"/>
</dbReference>
<organism evidence="1 2">
    <name type="scientific">Dimargaris verticillata</name>
    <dbReference type="NCBI Taxonomy" id="2761393"/>
    <lineage>
        <taxon>Eukaryota</taxon>
        <taxon>Fungi</taxon>
        <taxon>Fungi incertae sedis</taxon>
        <taxon>Zoopagomycota</taxon>
        <taxon>Kickxellomycotina</taxon>
        <taxon>Dimargaritomycetes</taxon>
        <taxon>Dimargaritales</taxon>
        <taxon>Dimargaritaceae</taxon>
        <taxon>Dimargaris</taxon>
    </lineage>
</organism>
<dbReference type="Gene3D" id="3.40.50.300">
    <property type="entry name" value="P-loop containing nucleotide triphosphate hydrolases"/>
    <property type="match status" value="1"/>
</dbReference>
<dbReference type="CDD" id="cd02024">
    <property type="entry name" value="NRK1"/>
    <property type="match status" value="1"/>
</dbReference>